<dbReference type="PANTHER" id="PTHR19924">
    <property type="entry name" value="UTP15 U3 SMALL NUCLEOLAR RNA-ASSOCIATED PROTEIN 15 FAMILY MEMBER"/>
    <property type="match status" value="1"/>
</dbReference>
<feature type="domain" description="U3 small nucleolar RNA-associated protein 15 C-terminal" evidence="9">
    <location>
        <begin position="341"/>
        <end position="486"/>
    </location>
</feature>
<evidence type="ECO:0000256" key="3">
    <source>
        <dbReference type="ARBA" id="ARBA00022552"/>
    </source>
</evidence>
<feature type="domain" description="U3 small nucleolar RNA-associated protein 15 C-terminal" evidence="9">
    <location>
        <begin position="638"/>
        <end position="706"/>
    </location>
</feature>
<dbReference type="InterPro" id="IPR015943">
    <property type="entry name" value="WD40/YVTN_repeat-like_dom_sf"/>
</dbReference>
<dbReference type="AlphaFoldDB" id="A0A1B0CHX3"/>
<dbReference type="EMBL" id="AJWK01012829">
    <property type="status" value="NOT_ANNOTATED_CDS"/>
    <property type="molecule type" value="Genomic_DNA"/>
</dbReference>
<evidence type="ECO:0000313" key="10">
    <source>
        <dbReference type="EnsemblMetazoa" id="LLOJ004035-PA"/>
    </source>
</evidence>
<reference evidence="10" key="1">
    <citation type="submission" date="2020-05" db="UniProtKB">
        <authorList>
            <consortium name="EnsemblMetazoa"/>
        </authorList>
    </citation>
    <scope>IDENTIFICATION</scope>
    <source>
        <strain evidence="10">Jacobina</strain>
    </source>
</reference>
<dbReference type="InterPro" id="IPR018983">
    <property type="entry name" value="U3_snoRNA-assocProt_15_C"/>
</dbReference>
<keyword evidence="11" id="KW-1185">Reference proteome</keyword>
<evidence type="ECO:0000256" key="6">
    <source>
        <dbReference type="ARBA" id="ARBA00023242"/>
    </source>
</evidence>
<feature type="repeat" description="WD" evidence="8">
    <location>
        <begin position="119"/>
        <end position="160"/>
    </location>
</feature>
<dbReference type="EMBL" id="AJWK01012830">
    <property type="status" value="NOT_ANNOTATED_CDS"/>
    <property type="molecule type" value="Genomic_DNA"/>
</dbReference>
<name>A0A1B0CHX3_LUTLO</name>
<dbReference type="EMBL" id="AJWK01012828">
    <property type="status" value="NOT_ANNOTATED_CDS"/>
    <property type="molecule type" value="Genomic_DNA"/>
</dbReference>
<dbReference type="GO" id="GO:0045943">
    <property type="term" value="P:positive regulation of transcription by RNA polymerase I"/>
    <property type="evidence" value="ECO:0007669"/>
    <property type="project" value="TreeGrafter"/>
</dbReference>
<dbReference type="Proteomes" id="UP000092461">
    <property type="component" value="Unassembled WGS sequence"/>
</dbReference>
<dbReference type="Gene3D" id="2.130.10.10">
    <property type="entry name" value="YVTN repeat-like/Quinoprotein amine dehydrogenase"/>
    <property type="match status" value="2"/>
</dbReference>
<evidence type="ECO:0000256" key="5">
    <source>
        <dbReference type="ARBA" id="ARBA00022737"/>
    </source>
</evidence>
<dbReference type="VEuPathDB" id="VectorBase:LLOJ004035"/>
<proteinExistence type="predicted"/>
<dbReference type="CDD" id="cd00200">
    <property type="entry name" value="WD40"/>
    <property type="match status" value="1"/>
</dbReference>
<dbReference type="VEuPathDB" id="VectorBase:LLONM1_007743"/>
<dbReference type="InterPro" id="IPR036322">
    <property type="entry name" value="WD40_repeat_dom_sf"/>
</dbReference>
<dbReference type="GO" id="GO:0006364">
    <property type="term" value="P:rRNA processing"/>
    <property type="evidence" value="ECO:0007669"/>
    <property type="project" value="UniProtKB-KW"/>
</dbReference>
<feature type="domain" description="U3 small nucleolar RNA-associated protein 15 C-terminal" evidence="9">
    <location>
        <begin position="557"/>
        <end position="627"/>
    </location>
</feature>
<dbReference type="Pfam" id="PF09384">
    <property type="entry name" value="UTP15_C"/>
    <property type="match status" value="3"/>
</dbReference>
<evidence type="ECO:0000256" key="4">
    <source>
        <dbReference type="ARBA" id="ARBA00022574"/>
    </source>
</evidence>
<dbReference type="PROSITE" id="PS50082">
    <property type="entry name" value="WD_REPEATS_2"/>
    <property type="match status" value="2"/>
</dbReference>
<organism evidence="10 11">
    <name type="scientific">Lutzomyia longipalpis</name>
    <name type="common">Sand fly</name>
    <dbReference type="NCBI Taxonomy" id="7200"/>
    <lineage>
        <taxon>Eukaryota</taxon>
        <taxon>Metazoa</taxon>
        <taxon>Ecdysozoa</taxon>
        <taxon>Arthropoda</taxon>
        <taxon>Hexapoda</taxon>
        <taxon>Insecta</taxon>
        <taxon>Pterygota</taxon>
        <taxon>Neoptera</taxon>
        <taxon>Endopterygota</taxon>
        <taxon>Diptera</taxon>
        <taxon>Nematocera</taxon>
        <taxon>Psychodoidea</taxon>
        <taxon>Psychodidae</taxon>
        <taxon>Lutzomyia</taxon>
        <taxon>Lutzomyia</taxon>
    </lineage>
</organism>
<sequence length="737" mass="83840">MSFFKPINSRYYTVSKDAKATPDHLYWRRLGVPVLVKEFGTIDYVDFSPMEPYYFAVTCSVRVQIYNPITKLVVKNLSRFQESAYGGTFRNDGKLLVAGDEEGLVKLFDVSSKNILRLFKGHKGAVHRAAFTQDSVHICSFSDDKMVKVWDLSTEKVVCDIDGHTDYVRAGCTSPVSPNLLISAGYDHKIRMHDTRVASGSVLEVNHESPVESVLYLPSGGIFVSAGGTDIKVWDAMGGGKLLTRLAHHHKTVTCLKLANGGRRLLSGSLDHTLKIYDVSNYECVHSINYPNSVLSLGISADDETLVAGMVDGLVSIRRMESEKDEKKEEQIDEKKWKIATEHVDEVVPEHKKMVQEQVDRYLRTYEYSKALDCCLTHRCVTKFPHLTVSVMHELIRRKGLARAFSGRSHKSLAQLLSFCNRYISDYRFTRVLLDAVNILLDVYEDTMDTFPKDILNQFNGLVKRLKQEETVTYGCLKVQGAMDLLISNASYVSKRISKDAKATPDHLYWRRLGVPVLVKEFGTIDYVDFSPVEPYYFAVTCSVRVQIYNPITKLVLLSFCNRYISDYRFTRVLLDAVNILLDVYEDTMDTFPKDILNQFNGLVKRLKQEETVTYGCLKVQGAMDLLISNASYVSKKNFCNRYISDYRFTRVLLDAVNILLDVYEDTMDTFPKDILNQFNGLVKRLKQEETVTYGCLKVQGAMDLLISNASYVSKKKYEDDLKQSENAKKLDAIKVF</sequence>
<accession>A0A1B0CHX3</accession>
<comment type="function">
    <text evidence="7">Ribosome biogenesis factor. Involved in nucleolar processing of pre-18S ribosomal RNA. Required for optimal pre-ribosomal RNA transcription by RNA polymerase I. Part of the small subunit (SSU) processome, first precursor of the small eukaryotic ribosomal subunit. During the assembly of the SSU processome in the nucleolus, many ribosome biogenesis factors, an RNA chaperone and ribosomal proteins associate with the nascent pre-rRNA and work in concert to generate RNA folding, modifications, rearrangements and cleavage as well as targeted degradation of pre-ribosomal RNA by the RNA exosome.</text>
</comment>
<evidence type="ECO:0000256" key="2">
    <source>
        <dbReference type="ARBA" id="ARBA00018260"/>
    </source>
</evidence>
<evidence type="ECO:0000256" key="7">
    <source>
        <dbReference type="ARBA" id="ARBA00045437"/>
    </source>
</evidence>
<evidence type="ECO:0000259" key="9">
    <source>
        <dbReference type="Pfam" id="PF09384"/>
    </source>
</evidence>
<feature type="repeat" description="WD" evidence="8">
    <location>
        <begin position="246"/>
        <end position="287"/>
    </location>
</feature>
<keyword evidence="4 8" id="KW-0853">WD repeat</keyword>
<dbReference type="PROSITE" id="PS50294">
    <property type="entry name" value="WD_REPEATS_REGION"/>
    <property type="match status" value="2"/>
</dbReference>
<keyword evidence="3" id="KW-0698">rRNA processing</keyword>
<dbReference type="EMBL" id="AJWK01012831">
    <property type="status" value="NOT_ANNOTATED_CDS"/>
    <property type="molecule type" value="Genomic_DNA"/>
</dbReference>
<dbReference type="EnsemblMetazoa" id="LLOJ004035-RA">
    <property type="protein sequence ID" value="LLOJ004035-PA"/>
    <property type="gene ID" value="LLOJ004035"/>
</dbReference>
<dbReference type="SUPFAM" id="SSF50978">
    <property type="entry name" value="WD40 repeat-like"/>
    <property type="match status" value="1"/>
</dbReference>
<evidence type="ECO:0000256" key="8">
    <source>
        <dbReference type="PROSITE-ProRule" id="PRU00221"/>
    </source>
</evidence>
<protein>
    <recommendedName>
        <fullName evidence="2">U3 small nucleolar RNA-associated protein 15 homolog</fullName>
    </recommendedName>
</protein>
<dbReference type="InterPro" id="IPR001680">
    <property type="entry name" value="WD40_rpt"/>
</dbReference>
<dbReference type="SMART" id="SM00320">
    <property type="entry name" value="WD40"/>
    <property type="match status" value="6"/>
</dbReference>
<evidence type="ECO:0000256" key="1">
    <source>
        <dbReference type="ARBA" id="ARBA00004604"/>
    </source>
</evidence>
<dbReference type="GO" id="GO:0005730">
    <property type="term" value="C:nucleolus"/>
    <property type="evidence" value="ECO:0007669"/>
    <property type="project" value="UniProtKB-SubCell"/>
</dbReference>
<keyword evidence="6" id="KW-0539">Nucleus</keyword>
<comment type="subcellular location">
    <subcellularLocation>
        <location evidence="1">Nucleus</location>
        <location evidence="1">Nucleolus</location>
    </subcellularLocation>
</comment>
<keyword evidence="5" id="KW-0677">Repeat</keyword>
<dbReference type="Pfam" id="PF00400">
    <property type="entry name" value="WD40"/>
    <property type="match status" value="4"/>
</dbReference>
<dbReference type="PANTHER" id="PTHR19924:SF26">
    <property type="entry name" value="U3 SMALL NUCLEOLAR RNA-ASSOCIATED PROTEIN 15 HOMOLOG"/>
    <property type="match status" value="1"/>
</dbReference>
<evidence type="ECO:0000313" key="11">
    <source>
        <dbReference type="Proteomes" id="UP000092461"/>
    </source>
</evidence>